<gene>
    <name evidence="5" type="ORF">SAMN02745941_01882</name>
</gene>
<dbReference type="InterPro" id="IPR016181">
    <property type="entry name" value="Acyl_CoA_acyltransferase"/>
</dbReference>
<evidence type="ECO:0000256" key="3">
    <source>
        <dbReference type="ARBA" id="ARBA00038502"/>
    </source>
</evidence>
<dbReference type="Gene3D" id="3.40.630.30">
    <property type="match status" value="1"/>
</dbReference>
<dbReference type="GO" id="GO:0008999">
    <property type="term" value="F:protein-N-terminal-alanine acetyltransferase activity"/>
    <property type="evidence" value="ECO:0007669"/>
    <property type="project" value="TreeGrafter"/>
</dbReference>
<comment type="similarity">
    <text evidence="3">Belongs to the acetyltransferase family. RimJ subfamily.</text>
</comment>
<proteinExistence type="inferred from homology"/>
<organism evidence="5 6">
    <name type="scientific">Clostridium intestinale DSM 6191</name>
    <dbReference type="NCBI Taxonomy" id="1121320"/>
    <lineage>
        <taxon>Bacteria</taxon>
        <taxon>Bacillati</taxon>
        <taxon>Bacillota</taxon>
        <taxon>Clostridia</taxon>
        <taxon>Eubacteriales</taxon>
        <taxon>Clostridiaceae</taxon>
        <taxon>Clostridium</taxon>
    </lineage>
</organism>
<dbReference type="InterPro" id="IPR051531">
    <property type="entry name" value="N-acetyltransferase"/>
</dbReference>
<sequence length="184" mass="22000">MKTVYETERLLLKVVDKSYSEMVLDYYLRNKSFLEAWEPVRNEEFYTKQYHEEQLDKELTEIKNNNSFRLWVFKKEDDSKIIGSIAFTNIVRGIFLSTYLGYRSDQDEINKGYITEAIQKGIEIIFNEYGLHRIEANIMPKNKMSLRVVEKLGFYNEGLSYKYLKINGNWEDHIHMVLLNNNIK</sequence>
<keyword evidence="1 5" id="KW-0808">Transferase</keyword>
<dbReference type="EMBL" id="FQXU01000005">
    <property type="protein sequence ID" value="SHI07473.1"/>
    <property type="molecule type" value="Genomic_DNA"/>
</dbReference>
<dbReference type="RefSeq" id="WP_073018890.1">
    <property type="nucleotide sequence ID" value="NZ_FQXU01000005.1"/>
</dbReference>
<evidence type="ECO:0000313" key="5">
    <source>
        <dbReference type="EMBL" id="SHI07473.1"/>
    </source>
</evidence>
<accession>A0A1M5Y7L8</accession>
<dbReference type="Proteomes" id="UP000184241">
    <property type="component" value="Unassembled WGS sequence"/>
</dbReference>
<dbReference type="Pfam" id="PF13302">
    <property type="entry name" value="Acetyltransf_3"/>
    <property type="match status" value="1"/>
</dbReference>
<dbReference type="PROSITE" id="PS51186">
    <property type="entry name" value="GNAT"/>
    <property type="match status" value="1"/>
</dbReference>
<dbReference type="SUPFAM" id="SSF55729">
    <property type="entry name" value="Acyl-CoA N-acyltransferases (Nat)"/>
    <property type="match status" value="1"/>
</dbReference>
<dbReference type="InterPro" id="IPR000182">
    <property type="entry name" value="GNAT_dom"/>
</dbReference>
<dbReference type="AlphaFoldDB" id="A0A1M5Y7L8"/>
<keyword evidence="2" id="KW-0012">Acyltransferase</keyword>
<dbReference type="GO" id="GO:0005737">
    <property type="term" value="C:cytoplasm"/>
    <property type="evidence" value="ECO:0007669"/>
    <property type="project" value="TreeGrafter"/>
</dbReference>
<evidence type="ECO:0000313" key="6">
    <source>
        <dbReference type="Proteomes" id="UP000184241"/>
    </source>
</evidence>
<reference evidence="5 6" key="1">
    <citation type="submission" date="2016-11" db="EMBL/GenBank/DDBJ databases">
        <authorList>
            <person name="Jaros S."/>
            <person name="Januszkiewicz K."/>
            <person name="Wedrychowicz H."/>
        </authorList>
    </citation>
    <scope>NUCLEOTIDE SEQUENCE [LARGE SCALE GENOMIC DNA]</scope>
    <source>
        <strain evidence="5 6">DSM 6191</strain>
    </source>
</reference>
<evidence type="ECO:0000259" key="4">
    <source>
        <dbReference type="PROSITE" id="PS51186"/>
    </source>
</evidence>
<evidence type="ECO:0000256" key="2">
    <source>
        <dbReference type="ARBA" id="ARBA00023315"/>
    </source>
</evidence>
<dbReference type="PANTHER" id="PTHR43792">
    <property type="entry name" value="GNAT FAMILY, PUTATIVE (AFU_ORTHOLOGUE AFUA_3G00765)-RELATED-RELATED"/>
    <property type="match status" value="1"/>
</dbReference>
<name>A0A1M5Y7L8_9CLOT</name>
<dbReference type="PANTHER" id="PTHR43792:SF8">
    <property type="entry name" value="[RIBOSOMAL PROTEIN US5]-ALANINE N-ACETYLTRANSFERASE"/>
    <property type="match status" value="1"/>
</dbReference>
<evidence type="ECO:0000256" key="1">
    <source>
        <dbReference type="ARBA" id="ARBA00022679"/>
    </source>
</evidence>
<protein>
    <submittedName>
        <fullName evidence="5">Ribosomal-protein-alanine N-acetyltransferase</fullName>
    </submittedName>
</protein>
<feature type="domain" description="N-acetyltransferase" evidence="4">
    <location>
        <begin position="24"/>
        <end position="181"/>
    </location>
</feature>